<protein>
    <submittedName>
        <fullName evidence="2">Uncharacterized protein</fullName>
    </submittedName>
</protein>
<proteinExistence type="predicted"/>
<dbReference type="RefSeq" id="WP_141848132.1">
    <property type="nucleotide sequence ID" value="NZ_BAAAPR010000004.1"/>
</dbReference>
<gene>
    <name evidence="2" type="ORF">FB458_1732</name>
</gene>
<keyword evidence="1" id="KW-1133">Transmembrane helix</keyword>
<feature type="transmembrane region" description="Helical" evidence="1">
    <location>
        <begin position="55"/>
        <end position="77"/>
    </location>
</feature>
<keyword evidence="3" id="KW-1185">Reference proteome</keyword>
<evidence type="ECO:0000313" key="2">
    <source>
        <dbReference type="EMBL" id="TQJ08641.1"/>
    </source>
</evidence>
<accession>A0A542DZV3</accession>
<keyword evidence="1" id="KW-0472">Membrane</keyword>
<evidence type="ECO:0000313" key="3">
    <source>
        <dbReference type="Proteomes" id="UP000317893"/>
    </source>
</evidence>
<comment type="caution">
    <text evidence="2">The sequence shown here is derived from an EMBL/GenBank/DDBJ whole genome shotgun (WGS) entry which is preliminary data.</text>
</comment>
<name>A0A542DZV3_9MICO</name>
<dbReference type="AlphaFoldDB" id="A0A542DZV3"/>
<sequence>MSPTDVPDLTDDAVERALRADGERWRTSHPAPSLDDAVRRLVAAEPRPARPNHGWWRPVGVAAAVLLFTGGVVGIALGRNPTPMSTVPSSTVTSIGGDAAVAATLTGLPPGFVEVSGHVPVPADASQGPGPGTRRPVVLRSWVGARTISVSPTSSPVQESFVLSALGSAVSLRSSSHTVRGSAAEVDENEWPSSGPDHATIISVLWNVDGRALRLVYTGPATPGGLGGALSVQQVLAVAASYRTAAPDVPGMETRTVPGSLISGSTTLVVNGLSSVRARPGSDDSHLLVTLPGVTAKRPDLASGCEPYAAAFVTGASLTSVTIAVVRYAPQVSESTVCFQAGGRADREVSVDLGAARGARVVLDASTGSRVTLSTR</sequence>
<keyword evidence="1" id="KW-0812">Transmembrane</keyword>
<dbReference type="Proteomes" id="UP000317893">
    <property type="component" value="Unassembled WGS sequence"/>
</dbReference>
<dbReference type="EMBL" id="VFMN01000001">
    <property type="protein sequence ID" value="TQJ08641.1"/>
    <property type="molecule type" value="Genomic_DNA"/>
</dbReference>
<evidence type="ECO:0000256" key="1">
    <source>
        <dbReference type="SAM" id="Phobius"/>
    </source>
</evidence>
<organism evidence="2 3">
    <name type="scientific">Lapillicoccus jejuensis</name>
    <dbReference type="NCBI Taxonomy" id="402171"/>
    <lineage>
        <taxon>Bacteria</taxon>
        <taxon>Bacillati</taxon>
        <taxon>Actinomycetota</taxon>
        <taxon>Actinomycetes</taxon>
        <taxon>Micrococcales</taxon>
        <taxon>Intrasporangiaceae</taxon>
        <taxon>Lapillicoccus</taxon>
    </lineage>
</organism>
<reference evidence="2 3" key="1">
    <citation type="submission" date="2019-06" db="EMBL/GenBank/DDBJ databases">
        <title>Sequencing the genomes of 1000 actinobacteria strains.</title>
        <authorList>
            <person name="Klenk H.-P."/>
        </authorList>
    </citation>
    <scope>NUCLEOTIDE SEQUENCE [LARGE SCALE GENOMIC DNA]</scope>
    <source>
        <strain evidence="2 3">DSM 18607</strain>
    </source>
</reference>